<keyword evidence="4" id="KW-1185">Reference proteome</keyword>
<name>A0ABV9RNN7_9PSEU</name>
<accession>A0ABV9RNN7</accession>
<reference evidence="4" key="1">
    <citation type="journal article" date="2019" name="Int. J. Syst. Evol. Microbiol.">
        <title>The Global Catalogue of Microorganisms (GCM) 10K type strain sequencing project: providing services to taxonomists for standard genome sequencing and annotation.</title>
        <authorList>
            <consortium name="The Broad Institute Genomics Platform"/>
            <consortium name="The Broad Institute Genome Sequencing Center for Infectious Disease"/>
            <person name="Wu L."/>
            <person name="Ma J."/>
        </authorList>
    </citation>
    <scope>NUCLEOTIDE SEQUENCE [LARGE SCALE GENOMIC DNA]</scope>
    <source>
        <strain evidence="4">CCUG 50347</strain>
    </source>
</reference>
<protein>
    <submittedName>
        <fullName evidence="3">Cyclic GMP-AMP synthase DncV-like nucleotidyltransferase</fullName>
    </submittedName>
</protein>
<dbReference type="SUPFAM" id="SSF81301">
    <property type="entry name" value="Nucleotidyltransferase"/>
    <property type="match status" value="1"/>
</dbReference>
<dbReference type="InterPro" id="IPR040511">
    <property type="entry name" value="AGS_C"/>
</dbReference>
<dbReference type="Proteomes" id="UP001595909">
    <property type="component" value="Unassembled WGS sequence"/>
</dbReference>
<comment type="caution">
    <text evidence="3">The sequence shown here is derived from an EMBL/GenBank/DDBJ whole genome shotgun (WGS) entry which is preliminary data.</text>
</comment>
<proteinExistence type="predicted"/>
<keyword evidence="1" id="KW-0051">Antiviral defense</keyword>
<dbReference type="RefSeq" id="WP_274188600.1">
    <property type="nucleotide sequence ID" value="NZ_BAABHN010000034.1"/>
</dbReference>
<evidence type="ECO:0000259" key="2">
    <source>
        <dbReference type="Pfam" id="PF18134"/>
    </source>
</evidence>
<dbReference type="EMBL" id="JBHSIM010000034">
    <property type="protein sequence ID" value="MFC4833802.1"/>
    <property type="molecule type" value="Genomic_DNA"/>
</dbReference>
<dbReference type="InterPro" id="IPR043519">
    <property type="entry name" value="NT_sf"/>
</dbReference>
<dbReference type="InterPro" id="IPR006116">
    <property type="entry name" value="NT_2-5OAS_ClassI-CCAase"/>
</dbReference>
<sequence length="448" mass="51071">MLLEDRFDAFLEQTVNLRQSRIDQLDGRVTAISNFLQQRSDEFGDRFVELIPQGSYAHGTIINPVGQTDEFDADVLVEVSENASWEAKDYVERLYQSFGTSAVYAPMAHRRSRCVFVDYANEFHLDAVPFLRRLGGNYITNRNKNRYELTNPEGFNEWLDEKDRITGGNLVKVIRLMKYLRDYKNTFTVASVVLTILLAERVSHIALLQDIRSYESVPATLRSIISALDDHLSDHESMPNIADPSCAGETYNHRWDPDLYTNFKAKLGLYRSWIDEAIEEADYDSSVDKWAQLFGDKFRQTSVPVELSNKTAAITAAINEQSIDGTFGIPVRIDPSLDFHITARAIKKSGGLRRYTLSKQGNMALRGMELQFSIRSNVPEPYDVYWKVRNRGDEAQRANQLRGQVVRDEGSRTRKESTAYVGRHFVEAYAVRDGVCVAKDHQQVIVIG</sequence>
<organism evidence="3 4">
    <name type="scientific">Actinomycetospora chibensis</name>
    <dbReference type="NCBI Taxonomy" id="663606"/>
    <lineage>
        <taxon>Bacteria</taxon>
        <taxon>Bacillati</taxon>
        <taxon>Actinomycetota</taxon>
        <taxon>Actinomycetes</taxon>
        <taxon>Pseudonocardiales</taxon>
        <taxon>Pseudonocardiaceae</taxon>
        <taxon>Actinomycetospora</taxon>
    </lineage>
</organism>
<evidence type="ECO:0000313" key="3">
    <source>
        <dbReference type="EMBL" id="MFC4833802.1"/>
    </source>
</evidence>
<dbReference type="Pfam" id="PF18134">
    <property type="entry name" value="AGS_C"/>
    <property type="match status" value="1"/>
</dbReference>
<evidence type="ECO:0000256" key="1">
    <source>
        <dbReference type="ARBA" id="ARBA00023118"/>
    </source>
</evidence>
<dbReference type="Pfam" id="PF18144">
    <property type="entry name" value="SMODS"/>
    <property type="match status" value="1"/>
</dbReference>
<feature type="domain" description="Adenylyl/Guanylyl and SMODS C-terminal sensor" evidence="2">
    <location>
        <begin position="333"/>
        <end position="446"/>
    </location>
</feature>
<gene>
    <name evidence="3" type="ORF">ACFPEL_15415</name>
</gene>
<dbReference type="CDD" id="cd05400">
    <property type="entry name" value="NT_2-5OAS_ClassI-CCAase"/>
    <property type="match status" value="1"/>
</dbReference>
<evidence type="ECO:0000313" key="4">
    <source>
        <dbReference type="Proteomes" id="UP001595909"/>
    </source>
</evidence>